<accession>A0AAW4L482</accession>
<dbReference type="Proteomes" id="UP000811899">
    <property type="component" value="Unassembled WGS sequence"/>
</dbReference>
<dbReference type="EMBL" id="JAHCVJ010000006">
    <property type="protein sequence ID" value="MBT0665698.1"/>
    <property type="molecule type" value="Genomic_DNA"/>
</dbReference>
<feature type="domain" description="STAS" evidence="1">
    <location>
        <begin position="1"/>
        <end position="93"/>
    </location>
</feature>
<dbReference type="SUPFAM" id="SSF52091">
    <property type="entry name" value="SpoIIaa-like"/>
    <property type="match status" value="1"/>
</dbReference>
<dbReference type="PROSITE" id="PS50801">
    <property type="entry name" value="STAS"/>
    <property type="match status" value="1"/>
</dbReference>
<sequence length="124" mass="13843">MIISMEGPVVYLKGDWTINGVTKGKIDSLACALQHISESLDTGLLVDCSHITSIDTTGHQLIYIWVQCARLRGMEPELVNLPDSLRQRLQNLGECYGHRRTFPKAVGENMSSCLNSSFFKCQQL</sequence>
<organism evidence="2 3">
    <name type="scientific">Geoanaerobacter pelophilus</name>
    <dbReference type="NCBI Taxonomy" id="60036"/>
    <lineage>
        <taxon>Bacteria</taxon>
        <taxon>Pseudomonadati</taxon>
        <taxon>Thermodesulfobacteriota</taxon>
        <taxon>Desulfuromonadia</taxon>
        <taxon>Geobacterales</taxon>
        <taxon>Geobacteraceae</taxon>
        <taxon>Geoanaerobacter</taxon>
    </lineage>
</organism>
<reference evidence="2 3" key="1">
    <citation type="submission" date="2021-05" db="EMBL/GenBank/DDBJ databases">
        <title>The draft genome of Geobacter pelophilus DSM 12255.</title>
        <authorList>
            <person name="Xu Z."/>
            <person name="Masuda Y."/>
            <person name="Itoh H."/>
            <person name="Senoo K."/>
        </authorList>
    </citation>
    <scope>NUCLEOTIDE SEQUENCE [LARGE SCALE GENOMIC DNA]</scope>
    <source>
        <strain evidence="2 3">DSM 12255</strain>
    </source>
</reference>
<gene>
    <name evidence="2" type="ORF">KI809_15415</name>
</gene>
<evidence type="ECO:0000313" key="2">
    <source>
        <dbReference type="EMBL" id="MBT0665698.1"/>
    </source>
</evidence>
<dbReference type="InterPro" id="IPR002645">
    <property type="entry name" value="STAS_dom"/>
</dbReference>
<dbReference type="AlphaFoldDB" id="A0AAW4L482"/>
<comment type="caution">
    <text evidence="2">The sequence shown here is derived from an EMBL/GenBank/DDBJ whole genome shotgun (WGS) entry which is preliminary data.</text>
</comment>
<proteinExistence type="predicted"/>
<dbReference type="Gene3D" id="3.30.750.24">
    <property type="entry name" value="STAS domain"/>
    <property type="match status" value="1"/>
</dbReference>
<dbReference type="RefSeq" id="WP_214172467.1">
    <property type="nucleotide sequence ID" value="NZ_JAHCVJ010000006.1"/>
</dbReference>
<protein>
    <submittedName>
        <fullName evidence="2">STAS domain-containing protein</fullName>
    </submittedName>
</protein>
<dbReference type="Pfam" id="PF01740">
    <property type="entry name" value="STAS"/>
    <property type="match status" value="1"/>
</dbReference>
<evidence type="ECO:0000259" key="1">
    <source>
        <dbReference type="PROSITE" id="PS50801"/>
    </source>
</evidence>
<evidence type="ECO:0000313" key="3">
    <source>
        <dbReference type="Proteomes" id="UP000811899"/>
    </source>
</evidence>
<name>A0AAW4L482_9BACT</name>
<dbReference type="InterPro" id="IPR036513">
    <property type="entry name" value="STAS_dom_sf"/>
</dbReference>
<keyword evidence="3" id="KW-1185">Reference proteome</keyword>